<sequence length="355" mass="38288">MAPDMLSQLLDHPSQSPPPGVTPNFINPDSIAYQVYITAGVSIPLILAFPLLRVISKIHCLSGGAFGRHAWDVLLGSFTKPQLVLALLVEITGPLAICAVKISVLVLYLHIFGVLNWMRISSIASMIFIGAFHVSLSIAFAAMCAPSPSSGPSRLNFLTAFISESCTYTRILVVYQGVANVIIDIFLLVLPLPAIWTMQMPLRRKITTSAMFSIGLCACLSSIIGLVYRVRYYSISSDNTYLVVPVWATSMGEMTAGVMVCCMPSIAIVFKLVRRPILSGLSSAGQRLTGSSILTSSRSRKGTDINPNGPYFNLGSDSSHQIWIDTEANTYSLPHLNLGNAGIGKKIDFDVSQAA</sequence>
<evidence type="ECO:0000313" key="9">
    <source>
        <dbReference type="Proteomes" id="UP001201262"/>
    </source>
</evidence>
<protein>
    <recommendedName>
        <fullName evidence="7">Rhodopsin domain-containing protein</fullName>
    </recommendedName>
</protein>
<dbReference type="AlphaFoldDB" id="A0AAD4L412"/>
<evidence type="ECO:0000313" key="8">
    <source>
        <dbReference type="EMBL" id="KAH8705547.1"/>
    </source>
</evidence>
<dbReference type="InterPro" id="IPR049326">
    <property type="entry name" value="Rhodopsin_dom_fungi"/>
</dbReference>
<accession>A0AAD4L412</accession>
<reference evidence="8" key="1">
    <citation type="submission" date="2021-12" db="EMBL/GenBank/DDBJ databases">
        <title>Convergent genome expansion in fungi linked to evolution of root-endophyte symbiosis.</title>
        <authorList>
            <consortium name="DOE Joint Genome Institute"/>
            <person name="Ke Y.-H."/>
            <person name="Bonito G."/>
            <person name="Liao H.-L."/>
            <person name="Looney B."/>
            <person name="Rojas-Flechas A."/>
            <person name="Nash J."/>
            <person name="Hameed K."/>
            <person name="Schadt C."/>
            <person name="Martin F."/>
            <person name="Crous P.W."/>
            <person name="Miettinen O."/>
            <person name="Magnuson J.K."/>
            <person name="Labbe J."/>
            <person name="Jacobson D."/>
            <person name="Doktycz M.J."/>
            <person name="Veneault-Fourrey C."/>
            <person name="Kuo A."/>
            <person name="Mondo S."/>
            <person name="Calhoun S."/>
            <person name="Riley R."/>
            <person name="Ohm R."/>
            <person name="LaButti K."/>
            <person name="Andreopoulos B."/>
            <person name="Pangilinan J."/>
            <person name="Nolan M."/>
            <person name="Tritt A."/>
            <person name="Clum A."/>
            <person name="Lipzen A."/>
            <person name="Daum C."/>
            <person name="Barry K."/>
            <person name="Grigoriev I.V."/>
            <person name="Vilgalys R."/>
        </authorList>
    </citation>
    <scope>NUCLEOTIDE SEQUENCE</scope>
    <source>
        <strain evidence="8">PMI_201</strain>
    </source>
</reference>
<comment type="subcellular location">
    <subcellularLocation>
        <location evidence="1">Membrane</location>
        <topology evidence="1">Multi-pass membrane protein</topology>
    </subcellularLocation>
</comment>
<keyword evidence="3 6" id="KW-1133">Transmembrane helix</keyword>
<dbReference type="GeneID" id="70249944"/>
<dbReference type="EMBL" id="JAJTJA010000001">
    <property type="protein sequence ID" value="KAH8705547.1"/>
    <property type="molecule type" value="Genomic_DNA"/>
</dbReference>
<dbReference type="PANTHER" id="PTHR33048:SF158">
    <property type="entry name" value="MEMBRANE PROTEIN PTH11-LIKE, PUTATIVE-RELATED"/>
    <property type="match status" value="1"/>
</dbReference>
<gene>
    <name evidence="8" type="ORF">BGW36DRAFT_422101</name>
</gene>
<keyword evidence="9" id="KW-1185">Reference proteome</keyword>
<feature type="domain" description="Rhodopsin" evidence="7">
    <location>
        <begin position="54"/>
        <end position="270"/>
    </location>
</feature>
<dbReference type="PANTHER" id="PTHR33048">
    <property type="entry name" value="PTH11-LIKE INTEGRAL MEMBRANE PROTEIN (AFU_ORTHOLOGUE AFUA_5G11245)"/>
    <property type="match status" value="1"/>
</dbReference>
<keyword evidence="2 6" id="KW-0812">Transmembrane</keyword>
<comment type="caution">
    <text evidence="8">The sequence shown here is derived from an EMBL/GenBank/DDBJ whole genome shotgun (WGS) entry which is preliminary data.</text>
</comment>
<dbReference type="Proteomes" id="UP001201262">
    <property type="component" value="Unassembled WGS sequence"/>
</dbReference>
<feature type="transmembrane region" description="Helical" evidence="6">
    <location>
        <begin position="250"/>
        <end position="273"/>
    </location>
</feature>
<organism evidence="8 9">
    <name type="scientific">Talaromyces proteolyticus</name>
    <dbReference type="NCBI Taxonomy" id="1131652"/>
    <lineage>
        <taxon>Eukaryota</taxon>
        <taxon>Fungi</taxon>
        <taxon>Dikarya</taxon>
        <taxon>Ascomycota</taxon>
        <taxon>Pezizomycotina</taxon>
        <taxon>Eurotiomycetes</taxon>
        <taxon>Eurotiomycetidae</taxon>
        <taxon>Eurotiales</taxon>
        <taxon>Trichocomaceae</taxon>
        <taxon>Talaromyces</taxon>
        <taxon>Talaromyces sect. Bacilispori</taxon>
    </lineage>
</organism>
<feature type="transmembrane region" description="Helical" evidence="6">
    <location>
        <begin position="181"/>
        <end position="198"/>
    </location>
</feature>
<comment type="similarity">
    <text evidence="5">Belongs to the SAT4 family.</text>
</comment>
<feature type="transmembrane region" description="Helical" evidence="6">
    <location>
        <begin position="123"/>
        <end position="143"/>
    </location>
</feature>
<keyword evidence="4 6" id="KW-0472">Membrane</keyword>
<name>A0AAD4L412_9EURO</name>
<evidence type="ECO:0000259" key="7">
    <source>
        <dbReference type="Pfam" id="PF20684"/>
    </source>
</evidence>
<dbReference type="GO" id="GO:0016020">
    <property type="term" value="C:membrane"/>
    <property type="evidence" value="ECO:0007669"/>
    <property type="project" value="UniProtKB-SubCell"/>
</dbReference>
<feature type="transmembrane region" description="Helical" evidence="6">
    <location>
        <begin position="83"/>
        <end position="111"/>
    </location>
</feature>
<proteinExistence type="inferred from homology"/>
<evidence type="ECO:0000256" key="4">
    <source>
        <dbReference type="ARBA" id="ARBA00023136"/>
    </source>
</evidence>
<feature type="transmembrane region" description="Helical" evidence="6">
    <location>
        <begin position="210"/>
        <end position="230"/>
    </location>
</feature>
<evidence type="ECO:0000256" key="5">
    <source>
        <dbReference type="ARBA" id="ARBA00038359"/>
    </source>
</evidence>
<dbReference type="RefSeq" id="XP_046078168.1">
    <property type="nucleotide sequence ID" value="XM_046219657.1"/>
</dbReference>
<evidence type="ECO:0000256" key="6">
    <source>
        <dbReference type="SAM" id="Phobius"/>
    </source>
</evidence>
<evidence type="ECO:0000256" key="3">
    <source>
        <dbReference type="ARBA" id="ARBA00022989"/>
    </source>
</evidence>
<evidence type="ECO:0000256" key="2">
    <source>
        <dbReference type="ARBA" id="ARBA00022692"/>
    </source>
</evidence>
<evidence type="ECO:0000256" key="1">
    <source>
        <dbReference type="ARBA" id="ARBA00004141"/>
    </source>
</evidence>
<feature type="transmembrane region" description="Helical" evidence="6">
    <location>
        <begin position="31"/>
        <end position="52"/>
    </location>
</feature>
<dbReference type="Pfam" id="PF20684">
    <property type="entry name" value="Fung_rhodopsin"/>
    <property type="match status" value="1"/>
</dbReference>
<dbReference type="InterPro" id="IPR052337">
    <property type="entry name" value="SAT4-like"/>
</dbReference>